<keyword evidence="1" id="KW-0472">Membrane</keyword>
<name>A0ABM7UZ05_9FLAO</name>
<proteinExistence type="predicted"/>
<evidence type="ECO:0008006" key="4">
    <source>
        <dbReference type="Google" id="ProtNLM"/>
    </source>
</evidence>
<organism evidence="2 3">
    <name type="scientific">Flavobacterium ammonificans</name>
    <dbReference type="NCBI Taxonomy" id="1751056"/>
    <lineage>
        <taxon>Bacteria</taxon>
        <taxon>Pseudomonadati</taxon>
        <taxon>Bacteroidota</taxon>
        <taxon>Flavobacteriia</taxon>
        <taxon>Flavobacteriales</taxon>
        <taxon>Flavobacteriaceae</taxon>
        <taxon>Flavobacterium</taxon>
    </lineage>
</organism>
<gene>
    <name evidence="2" type="ORF">GENT11_13980</name>
</gene>
<dbReference type="EMBL" id="AP025183">
    <property type="protein sequence ID" value="BDB53086.1"/>
    <property type="molecule type" value="Genomic_DNA"/>
</dbReference>
<sequence>MISMYDYKMVDLDFNLENTINENEVLKKNNRALGIILVVAVVALFGVVVANSVVKRLEEETKQRV</sequence>
<dbReference type="RefSeq" id="WP_229329159.1">
    <property type="nucleotide sequence ID" value="NZ_AP025183.1"/>
</dbReference>
<keyword evidence="1" id="KW-1133">Transmembrane helix</keyword>
<reference evidence="2 3" key="1">
    <citation type="journal article" date="2022" name="Int. J. Syst. Evol. Microbiol.">
        <title>Flavobacterium ammonificans sp. nov. and Flavobacterium ammoniigenes sp. nov., ammonifying bacteria isolated from surface river water.</title>
        <authorList>
            <person name="Watanabe K."/>
            <person name="Kitamura T."/>
            <person name="Ogata Y."/>
            <person name="Shindo C."/>
            <person name="Suda W."/>
        </authorList>
    </citation>
    <scope>NUCLEOTIDE SEQUENCE [LARGE SCALE GENOMIC DNA]</scope>
    <source>
        <strain evidence="2 3">GENT11</strain>
    </source>
</reference>
<evidence type="ECO:0000313" key="3">
    <source>
        <dbReference type="Proteomes" id="UP001319865"/>
    </source>
</evidence>
<keyword evidence="1" id="KW-0812">Transmembrane</keyword>
<accession>A0ABM7UZ05</accession>
<dbReference type="Proteomes" id="UP001319865">
    <property type="component" value="Chromosome"/>
</dbReference>
<keyword evidence="3" id="KW-1185">Reference proteome</keyword>
<feature type="transmembrane region" description="Helical" evidence="1">
    <location>
        <begin position="32"/>
        <end position="54"/>
    </location>
</feature>
<evidence type="ECO:0000256" key="1">
    <source>
        <dbReference type="SAM" id="Phobius"/>
    </source>
</evidence>
<evidence type="ECO:0000313" key="2">
    <source>
        <dbReference type="EMBL" id="BDB53086.1"/>
    </source>
</evidence>
<protein>
    <recommendedName>
        <fullName evidence="4">CcmD family protein</fullName>
    </recommendedName>
</protein>
<reference evidence="2 3" key="2">
    <citation type="journal article" date="2022" name="Microorganisms">
        <title>Complete Genome Sequences of Two Flavobacterium ammonificans Strains and a Flavobacterium ammoniigenes Strain of Ammonifying Bacterioplankton Isolated from Surface River Water.</title>
        <authorList>
            <person name="Suda W."/>
            <person name="Ogata Y."/>
            <person name="Shindo C."/>
            <person name="Watanabe K."/>
        </authorList>
    </citation>
    <scope>NUCLEOTIDE SEQUENCE [LARGE SCALE GENOMIC DNA]</scope>
    <source>
        <strain evidence="2 3">GENT11</strain>
    </source>
</reference>